<proteinExistence type="predicted"/>
<dbReference type="WBParaSite" id="nRc.2.0.1.t45489-RA">
    <property type="protein sequence ID" value="nRc.2.0.1.t45489-RA"/>
    <property type="gene ID" value="nRc.2.0.1.g45489"/>
</dbReference>
<dbReference type="AlphaFoldDB" id="A0A915L2Z5"/>
<reference evidence="3" key="1">
    <citation type="submission" date="2022-11" db="UniProtKB">
        <authorList>
            <consortium name="WormBaseParasite"/>
        </authorList>
    </citation>
    <scope>IDENTIFICATION</scope>
</reference>
<evidence type="ECO:0000313" key="2">
    <source>
        <dbReference type="Proteomes" id="UP000887565"/>
    </source>
</evidence>
<evidence type="ECO:0000256" key="1">
    <source>
        <dbReference type="SAM" id="MobiDB-lite"/>
    </source>
</evidence>
<evidence type="ECO:0000313" key="3">
    <source>
        <dbReference type="WBParaSite" id="nRc.2.0.1.t45489-RA"/>
    </source>
</evidence>
<organism evidence="2 3">
    <name type="scientific">Romanomermis culicivorax</name>
    <name type="common">Nematode worm</name>
    <dbReference type="NCBI Taxonomy" id="13658"/>
    <lineage>
        <taxon>Eukaryota</taxon>
        <taxon>Metazoa</taxon>
        <taxon>Ecdysozoa</taxon>
        <taxon>Nematoda</taxon>
        <taxon>Enoplea</taxon>
        <taxon>Dorylaimia</taxon>
        <taxon>Mermithida</taxon>
        <taxon>Mermithoidea</taxon>
        <taxon>Mermithidae</taxon>
        <taxon>Romanomermis</taxon>
    </lineage>
</organism>
<keyword evidence="2" id="KW-1185">Reference proteome</keyword>
<sequence length="395" mass="44739">MPSINENKRPLSSNHALVPLTKKLRTDVAVSLQFKSVFSSVHSRLFIHLRDLGMELAPKVSDLRAILDPKNVDLCMFKWKTLYCRKMITLSMRAEKAKIIDKICISKIDLDGTTSTENAKSVESKENGENENEEDIMDVGRMLHKQRLEKEYEILNVSYRLFLEEFVDTITLVKQWQDYSKRNEQKIKKDGTLTMRDLTQSQQLQTAMMEQQKTIERLLLAPKSEPIPTFPTTPEPPKPSIDTDSLVYKAGPTPYRSVYSSNGNIEKMEDSGIGDLSPNRPFFELSSSRKSSINPTASLVGDPNSVEIQIPVRRTSRSFYNEFSRGQSPMTLNDQRRRDSSSCDYKSTVGAATAPTTTLPPGDVWDYGANGRLGKNEILKPSQLFAYSAKKHEND</sequence>
<protein>
    <submittedName>
        <fullName evidence="3">Uncharacterized protein</fullName>
    </submittedName>
</protein>
<name>A0A915L2Z5_ROMCU</name>
<dbReference type="Proteomes" id="UP000887565">
    <property type="component" value="Unplaced"/>
</dbReference>
<accession>A0A915L2Z5</accession>
<feature type="region of interest" description="Disordered" evidence="1">
    <location>
        <begin position="324"/>
        <end position="360"/>
    </location>
</feature>
<feature type="compositionally biased region" description="Low complexity" evidence="1">
    <location>
        <begin position="351"/>
        <end position="360"/>
    </location>
</feature>
<feature type="compositionally biased region" description="Polar residues" evidence="1">
    <location>
        <begin position="324"/>
        <end position="333"/>
    </location>
</feature>